<dbReference type="InterPro" id="IPR015421">
    <property type="entry name" value="PyrdxlP-dep_Trfase_major"/>
</dbReference>
<feature type="domain" description="Aromatic amino acid beta-eliminating lyase/threonine aldolase" evidence="4">
    <location>
        <begin position="29"/>
        <end position="287"/>
    </location>
</feature>
<name>A0ABW5UF34_9SPHI</name>
<protein>
    <submittedName>
        <fullName evidence="5">Threonine aldolase family protein</fullName>
    </submittedName>
</protein>
<dbReference type="EMBL" id="JBHUMB010000014">
    <property type="protein sequence ID" value="MFD2744453.1"/>
    <property type="molecule type" value="Genomic_DNA"/>
</dbReference>
<dbReference type="Pfam" id="PF01212">
    <property type="entry name" value="Beta_elim_lyase"/>
    <property type="match status" value="1"/>
</dbReference>
<evidence type="ECO:0000313" key="6">
    <source>
        <dbReference type="Proteomes" id="UP001597418"/>
    </source>
</evidence>
<proteinExistence type="inferred from homology"/>
<evidence type="ECO:0000259" key="4">
    <source>
        <dbReference type="Pfam" id="PF01212"/>
    </source>
</evidence>
<dbReference type="InterPro" id="IPR001597">
    <property type="entry name" value="ArAA_b-elim_lyase/Thr_aldolase"/>
</dbReference>
<comment type="cofactor">
    <cofactor evidence="1">
        <name>pyridoxal 5'-phosphate</name>
        <dbReference type="ChEBI" id="CHEBI:597326"/>
    </cofactor>
</comment>
<dbReference type="Proteomes" id="UP001597418">
    <property type="component" value="Unassembled WGS sequence"/>
</dbReference>
<evidence type="ECO:0000256" key="3">
    <source>
        <dbReference type="ARBA" id="ARBA00022898"/>
    </source>
</evidence>
<evidence type="ECO:0000313" key="5">
    <source>
        <dbReference type="EMBL" id="MFD2744453.1"/>
    </source>
</evidence>
<gene>
    <name evidence="5" type="ORF">ACFSQ6_13725</name>
</gene>
<comment type="caution">
    <text evidence="5">The sequence shown here is derived from an EMBL/GenBank/DDBJ whole genome shotgun (WGS) entry which is preliminary data.</text>
</comment>
<comment type="similarity">
    <text evidence="2">Belongs to the threonine aldolase family.</text>
</comment>
<dbReference type="SUPFAM" id="SSF53383">
    <property type="entry name" value="PLP-dependent transferases"/>
    <property type="match status" value="1"/>
</dbReference>
<evidence type="ECO:0000256" key="1">
    <source>
        <dbReference type="ARBA" id="ARBA00001933"/>
    </source>
</evidence>
<dbReference type="RefSeq" id="WP_066751835.1">
    <property type="nucleotide sequence ID" value="NZ_JBHUMB010000014.1"/>
</dbReference>
<dbReference type="PANTHER" id="PTHR48097">
    <property type="entry name" value="L-THREONINE ALDOLASE-RELATED"/>
    <property type="match status" value="1"/>
</dbReference>
<evidence type="ECO:0000256" key="2">
    <source>
        <dbReference type="ARBA" id="ARBA00006966"/>
    </source>
</evidence>
<sequence>MYNFKNDYAEGAHPSILERLTQTNLVQQPGYGEDKYGLQAKQIIKEKLGNKWASIHFVSGGTQANLLVIASLLRPHEAVISASSGHIFTNEAGAIEAIGHKVISVPTTDGKLTTADMESTLQSYSLKPHVVKPRLVYISNTTEMGTVYSKNELRDLYAQCKANDLLLFLDGARLGHALMAPGSDLLLEDVSRFTDVFYLGATKNGGLIGEAIIFNHQAIGSEFEYIMKQKGALLAKGRLLGIQFLCLFEGDLYMKLAQHANLMASKIAQAIEAEGYSFLTRPQSNQLFPIFPMPLIDQLLEKYQFYIWQQVDQNQAVVRLITSWATPEKIVDALIQDILRYKQ</sequence>
<dbReference type="Gene3D" id="3.40.640.10">
    <property type="entry name" value="Type I PLP-dependent aspartate aminotransferase-like (Major domain)"/>
    <property type="match status" value="1"/>
</dbReference>
<dbReference type="PANTHER" id="PTHR48097:SF5">
    <property type="entry name" value="LOW SPECIFICITY L-THREONINE ALDOLASE"/>
    <property type="match status" value="1"/>
</dbReference>
<organism evidence="5 6">
    <name type="scientific">Sphingobacterium populi</name>
    <dbReference type="NCBI Taxonomy" id="1812824"/>
    <lineage>
        <taxon>Bacteria</taxon>
        <taxon>Pseudomonadati</taxon>
        <taxon>Bacteroidota</taxon>
        <taxon>Sphingobacteriia</taxon>
        <taxon>Sphingobacteriales</taxon>
        <taxon>Sphingobacteriaceae</taxon>
        <taxon>Sphingobacterium</taxon>
    </lineage>
</organism>
<dbReference type="InterPro" id="IPR015424">
    <property type="entry name" value="PyrdxlP-dep_Trfase"/>
</dbReference>
<reference evidence="6" key="1">
    <citation type="journal article" date="2019" name="Int. J. Syst. Evol. Microbiol.">
        <title>The Global Catalogue of Microorganisms (GCM) 10K type strain sequencing project: providing services to taxonomists for standard genome sequencing and annotation.</title>
        <authorList>
            <consortium name="The Broad Institute Genomics Platform"/>
            <consortium name="The Broad Institute Genome Sequencing Center for Infectious Disease"/>
            <person name="Wu L."/>
            <person name="Ma J."/>
        </authorList>
    </citation>
    <scope>NUCLEOTIDE SEQUENCE [LARGE SCALE GENOMIC DNA]</scope>
    <source>
        <strain evidence="6">KCTC 42247</strain>
    </source>
</reference>
<dbReference type="InterPro" id="IPR015422">
    <property type="entry name" value="PyrdxlP-dep_Trfase_small"/>
</dbReference>
<dbReference type="Gene3D" id="3.90.1150.10">
    <property type="entry name" value="Aspartate Aminotransferase, domain 1"/>
    <property type="match status" value="1"/>
</dbReference>
<keyword evidence="6" id="KW-1185">Reference proteome</keyword>
<accession>A0ABW5UF34</accession>
<keyword evidence="3" id="KW-0663">Pyridoxal phosphate</keyword>